<dbReference type="SUPFAM" id="SSF48065">
    <property type="entry name" value="DBL homology domain (DH-domain)"/>
    <property type="match status" value="1"/>
</dbReference>
<organism evidence="1 2">
    <name type="scientific">Heterostelium pallidum (strain ATCC 26659 / Pp 5 / PN500)</name>
    <name type="common">Cellular slime mold</name>
    <name type="synonym">Polysphondylium pallidum</name>
    <dbReference type="NCBI Taxonomy" id="670386"/>
    <lineage>
        <taxon>Eukaryota</taxon>
        <taxon>Amoebozoa</taxon>
        <taxon>Evosea</taxon>
        <taxon>Eumycetozoa</taxon>
        <taxon>Dictyostelia</taxon>
        <taxon>Acytosteliales</taxon>
        <taxon>Acytosteliaceae</taxon>
        <taxon>Heterostelium</taxon>
    </lineage>
</organism>
<accession>D3B442</accession>
<comment type="caution">
    <text evidence="1">The sequence shown here is derived from an EMBL/GenBank/DDBJ whole genome shotgun (WGS) entry which is preliminary data.</text>
</comment>
<dbReference type="AlphaFoldDB" id="D3B442"/>
<protein>
    <recommendedName>
        <fullName evidence="3">DH domain-containing protein</fullName>
    </recommendedName>
</protein>
<dbReference type="GeneID" id="31358686"/>
<evidence type="ECO:0000313" key="2">
    <source>
        <dbReference type="Proteomes" id="UP000001396"/>
    </source>
</evidence>
<gene>
    <name evidence="1" type="ORF">PPL_03163</name>
</gene>
<reference evidence="1 2" key="1">
    <citation type="journal article" date="2011" name="Genome Res.">
        <title>Phylogeny-wide analysis of social amoeba genomes highlights ancient origins for complex intercellular communication.</title>
        <authorList>
            <person name="Heidel A.J."/>
            <person name="Lawal H.M."/>
            <person name="Felder M."/>
            <person name="Schilde C."/>
            <person name="Helps N.R."/>
            <person name="Tunggal B."/>
            <person name="Rivero F."/>
            <person name="John U."/>
            <person name="Schleicher M."/>
            <person name="Eichinger L."/>
            <person name="Platzer M."/>
            <person name="Noegel A.A."/>
            <person name="Schaap P."/>
            <person name="Gloeckner G."/>
        </authorList>
    </citation>
    <scope>NUCLEOTIDE SEQUENCE [LARGE SCALE GENOMIC DNA]</scope>
    <source>
        <strain evidence="2">ATCC 26659 / Pp 5 / PN500</strain>
    </source>
</reference>
<evidence type="ECO:0008006" key="3">
    <source>
        <dbReference type="Google" id="ProtNLM"/>
    </source>
</evidence>
<name>D3B442_HETP5</name>
<dbReference type="Proteomes" id="UP000001396">
    <property type="component" value="Unassembled WGS sequence"/>
</dbReference>
<dbReference type="RefSeq" id="XP_020436207.1">
    <property type="nucleotide sequence ID" value="XM_020574135.1"/>
</dbReference>
<sequence length="228" mass="26759">MTDSKRCAIIKELISTEERYVEYMKCIDQIDQDQLYVADIFYLFKDFFKCYTTYCSNYTVSTAKIQSKWQESCCWNGELLKYTDAKHRDHPLLVLCIDDMNTTIRKINDQLQYKSFVSNLTIPKTLETTTAGLSKESLLFRPDRQFVAQCSFNETIITEQQNLTSQSLITHILLRDLIMRVEEHHANNGHDNYRATLKSVIYLRDLIIDPNDSHLYDTNENTMIVFSD</sequence>
<dbReference type="InParanoid" id="D3B442"/>
<dbReference type="InterPro" id="IPR035899">
    <property type="entry name" value="DBL_dom_sf"/>
</dbReference>
<proteinExistence type="predicted"/>
<evidence type="ECO:0000313" key="1">
    <source>
        <dbReference type="EMBL" id="EFA84090.1"/>
    </source>
</evidence>
<keyword evidence="2" id="KW-1185">Reference proteome</keyword>
<dbReference type="EMBL" id="ADBJ01000010">
    <property type="protein sequence ID" value="EFA84090.1"/>
    <property type="molecule type" value="Genomic_DNA"/>
</dbReference>